<sequence>MGCRPILKSEKGEMMARLMKNPEFRQRQWDHRYDHHIAPINQYVDTLRKQAEKGSVPYVPPMYGGINARLLSLMRDPGPMTQDAAGGSGFICMENDDPTAERISNYFAGVHIPAGDIVPWNAYPWYINRKPRVAELEAGVLPLKGIIDLLPNLCVVMLHGGEAKDLWKRLLKRFPEMARVRALGTYHTSAQAFWTPDPTEKARRKKHLVDSFIQAAEILQRETPSGFSMWPDVPTMQFTGEDVRTEPRVFDIPADTRRNVDHTGRVTAHNEGQKSRNISEGVKRSWENQDVREKRLQHHAVKVHRNGTFVGDFSSLYQAFKILGLPVSKHIPFRKKLKQDGRLPFNDGSDIYDFEILPPI</sequence>
<dbReference type="STRING" id="290318.Cvib_0097"/>
<accession>A4SCB2</accession>
<reference evidence="1" key="1">
    <citation type="submission" date="2007-03" db="EMBL/GenBank/DDBJ databases">
        <title>Complete sequence of Prosthecochloris vibrioformis DSM 265.</title>
        <authorList>
            <consortium name="US DOE Joint Genome Institute"/>
            <person name="Copeland A."/>
            <person name="Lucas S."/>
            <person name="Lapidus A."/>
            <person name="Barry K."/>
            <person name="Detter J.C."/>
            <person name="Glavina del Rio T."/>
            <person name="Hammon N."/>
            <person name="Israni S."/>
            <person name="Pitluck S."/>
            <person name="Schmutz J."/>
            <person name="Larimer F."/>
            <person name="Land M."/>
            <person name="Hauser L."/>
            <person name="Mikhailova N."/>
            <person name="Li T."/>
            <person name="Overmann J."/>
            <person name="Schuster S.C."/>
            <person name="Bryant D.A."/>
            <person name="Richardson P."/>
        </authorList>
    </citation>
    <scope>NUCLEOTIDE SEQUENCE [LARGE SCALE GENOMIC DNA]</scope>
    <source>
        <strain evidence="1">DSM 265</strain>
    </source>
</reference>
<dbReference type="InterPro" id="IPR036895">
    <property type="entry name" value="Uracil-DNA_glycosylase-like_sf"/>
</dbReference>
<dbReference type="CDD" id="cd10035">
    <property type="entry name" value="UDG_like"/>
    <property type="match status" value="1"/>
</dbReference>
<name>A4SCB2_CHLPM</name>
<evidence type="ECO:0000313" key="1">
    <source>
        <dbReference type="EMBL" id="ABP36121.1"/>
    </source>
</evidence>
<dbReference type="EMBL" id="CP000607">
    <property type="protein sequence ID" value="ABP36121.1"/>
    <property type="molecule type" value="Genomic_DNA"/>
</dbReference>
<dbReference type="AlphaFoldDB" id="A4SCB2"/>
<gene>
    <name evidence="1" type="ordered locus">Cvib_0097</name>
</gene>
<dbReference type="KEGG" id="pvi:Cvib_0097"/>
<dbReference type="SUPFAM" id="SSF52141">
    <property type="entry name" value="Uracil-DNA glycosylase-like"/>
    <property type="match status" value="1"/>
</dbReference>
<proteinExistence type="predicted"/>
<protein>
    <recommendedName>
        <fullName evidence="2">Uracil-DNA glycosylase-like domain-containing protein</fullName>
    </recommendedName>
</protein>
<evidence type="ECO:0008006" key="2">
    <source>
        <dbReference type="Google" id="ProtNLM"/>
    </source>
</evidence>
<dbReference type="eggNOG" id="COG1573">
    <property type="taxonomic scope" value="Bacteria"/>
</dbReference>
<organism evidence="1">
    <name type="scientific">Chlorobium phaeovibrioides (strain DSM 265 / 1930)</name>
    <name type="common">Prosthecochloris vibrioformis (strain DSM 265)</name>
    <dbReference type="NCBI Taxonomy" id="290318"/>
    <lineage>
        <taxon>Bacteria</taxon>
        <taxon>Pseudomonadati</taxon>
        <taxon>Chlorobiota</taxon>
        <taxon>Chlorobiia</taxon>
        <taxon>Chlorobiales</taxon>
        <taxon>Chlorobiaceae</taxon>
        <taxon>Chlorobium/Pelodictyon group</taxon>
        <taxon>Chlorobium</taxon>
    </lineage>
</organism>
<dbReference type="HOGENOM" id="CLU_851782_0_0_10"/>